<evidence type="ECO:0000259" key="11">
    <source>
        <dbReference type="SMART" id="SM00477"/>
    </source>
</evidence>
<dbReference type="Pfam" id="PF01223">
    <property type="entry name" value="Endonuclease_NS"/>
    <property type="match status" value="1"/>
</dbReference>
<evidence type="ECO:0000256" key="6">
    <source>
        <dbReference type="ARBA" id="ARBA00022801"/>
    </source>
</evidence>
<feature type="active site" description="Proton acceptor" evidence="8">
    <location>
        <position position="103"/>
    </location>
</feature>
<keyword evidence="6 10" id="KW-0378">Hydrolase</keyword>
<feature type="domain" description="DNA/RNA non-specific endonuclease/pyrophosphatase/phosphodiesterase" evidence="12">
    <location>
        <begin position="41"/>
        <end position="234"/>
    </location>
</feature>
<dbReference type="SMART" id="SM00477">
    <property type="entry name" value="NUC"/>
    <property type="match status" value="1"/>
</dbReference>
<keyword evidence="14" id="KW-1185">Reference proteome</keyword>
<dbReference type="GO" id="GO:0046872">
    <property type="term" value="F:metal ion binding"/>
    <property type="evidence" value="ECO:0007669"/>
    <property type="project" value="UniProtKB-KW"/>
</dbReference>
<evidence type="ECO:0000256" key="9">
    <source>
        <dbReference type="PIRSR" id="PIRSR640255-2"/>
    </source>
</evidence>
<keyword evidence="7" id="KW-0460">Magnesium</keyword>
<evidence type="ECO:0000256" key="1">
    <source>
        <dbReference type="ARBA" id="ARBA00001946"/>
    </source>
</evidence>
<dbReference type="SMART" id="SM00892">
    <property type="entry name" value="Endonuclease_NS"/>
    <property type="match status" value="1"/>
</dbReference>
<evidence type="ECO:0000256" key="4">
    <source>
        <dbReference type="ARBA" id="ARBA00022723"/>
    </source>
</evidence>
<dbReference type="InterPro" id="IPR044929">
    <property type="entry name" value="DNA/RNA_non-sp_Endonuclease_sf"/>
</dbReference>
<keyword evidence="3 10" id="KW-0540">Nuclease</keyword>
<dbReference type="EC" id="3.1.30.-" evidence="10"/>
<dbReference type="PANTHER" id="PTHR13966:SF5">
    <property type="entry name" value="ENDONUCLEASE G, MITOCHONDRIAL"/>
    <property type="match status" value="1"/>
</dbReference>
<dbReference type="InterPro" id="IPR020821">
    <property type="entry name" value="ENPP1-3/EXOG-like_nuc-like"/>
</dbReference>
<dbReference type="STRING" id="91360.SAMN05660330_04355"/>
<gene>
    <name evidence="13" type="ORF">SAMN05660330_04355</name>
</gene>
<dbReference type="EMBL" id="FNJI01000083">
    <property type="protein sequence ID" value="SDP84244.1"/>
    <property type="molecule type" value="Genomic_DNA"/>
</dbReference>
<keyword evidence="4 9" id="KW-0479">Metal-binding</keyword>
<evidence type="ECO:0000259" key="12">
    <source>
        <dbReference type="SMART" id="SM00892"/>
    </source>
</evidence>
<dbReference type="PANTHER" id="PTHR13966">
    <property type="entry name" value="ENDONUCLEASE RELATED"/>
    <property type="match status" value="1"/>
</dbReference>
<proteinExistence type="inferred from homology"/>
<organism evidence="13 14">
    <name type="scientific">Desulforhopalus singaporensis</name>
    <dbReference type="NCBI Taxonomy" id="91360"/>
    <lineage>
        <taxon>Bacteria</taxon>
        <taxon>Pseudomonadati</taxon>
        <taxon>Thermodesulfobacteriota</taxon>
        <taxon>Desulfobulbia</taxon>
        <taxon>Desulfobulbales</taxon>
        <taxon>Desulfocapsaceae</taxon>
        <taxon>Desulforhopalus</taxon>
    </lineage>
</organism>
<dbReference type="GO" id="GO:0003676">
    <property type="term" value="F:nucleic acid binding"/>
    <property type="evidence" value="ECO:0007669"/>
    <property type="project" value="InterPro"/>
</dbReference>
<dbReference type="AlphaFoldDB" id="A0A1H0W0L6"/>
<dbReference type="SUPFAM" id="SSF54060">
    <property type="entry name" value="His-Me finger endonucleases"/>
    <property type="match status" value="1"/>
</dbReference>
<comment type="similarity">
    <text evidence="2 10">Belongs to the DNA/RNA non-specific endonuclease family.</text>
</comment>
<keyword evidence="5 10" id="KW-0255">Endonuclease</keyword>
<dbReference type="InterPro" id="IPR044925">
    <property type="entry name" value="His-Me_finger_sf"/>
</dbReference>
<evidence type="ECO:0000256" key="10">
    <source>
        <dbReference type="RuleBase" id="RU366055"/>
    </source>
</evidence>
<dbReference type="RefSeq" id="WP_176761395.1">
    <property type="nucleotide sequence ID" value="NZ_FNJI01000083.1"/>
</dbReference>
<sequence>MKALRLLRLLLYSIVILFFGVENGAAFNYLPLSPEGSQTITYTQFTLSYNEEHEQPNWVAYEITVEEVAMQRDRCDCFEKDDAVLGKSATKADYRSSGFDRGHMCPAAVNNMSEEANRESFLMSNMSPQLPSFNRGIWADLEAWVRNQVEIYGILYVVTGPVFKGVLGAIGDNEVTIPGYFYKVLLRFDDSKPRTIAFLLPHVGATGEIKDYVVPVNTIETLTGLDFFPSLENSIENRVEAQYQLKKWGF</sequence>
<feature type="domain" description="ENPP1-3/EXOG-like endonuclease/phosphodiesterase" evidence="11">
    <location>
        <begin position="42"/>
        <end position="234"/>
    </location>
</feature>
<evidence type="ECO:0000256" key="8">
    <source>
        <dbReference type="PIRSR" id="PIRSR640255-1"/>
    </source>
</evidence>
<dbReference type="InterPro" id="IPR040255">
    <property type="entry name" value="Non-specific_endonuclease"/>
</dbReference>
<dbReference type="Proteomes" id="UP000199073">
    <property type="component" value="Unassembled WGS sequence"/>
</dbReference>
<dbReference type="CDD" id="cd00091">
    <property type="entry name" value="NUC"/>
    <property type="match status" value="1"/>
</dbReference>
<dbReference type="InterPro" id="IPR018524">
    <property type="entry name" value="DNA/RNA_endonuclease_AS"/>
</dbReference>
<evidence type="ECO:0000313" key="13">
    <source>
        <dbReference type="EMBL" id="SDP84244.1"/>
    </source>
</evidence>
<evidence type="ECO:0000256" key="2">
    <source>
        <dbReference type="ARBA" id="ARBA00010052"/>
    </source>
</evidence>
<evidence type="ECO:0000256" key="5">
    <source>
        <dbReference type="ARBA" id="ARBA00022759"/>
    </source>
</evidence>
<reference evidence="13 14" key="1">
    <citation type="submission" date="2016-10" db="EMBL/GenBank/DDBJ databases">
        <authorList>
            <person name="de Groot N.N."/>
        </authorList>
    </citation>
    <scope>NUCLEOTIDE SEQUENCE [LARGE SCALE GENOMIC DNA]</scope>
    <source>
        <strain evidence="13 14">DSM 12130</strain>
    </source>
</reference>
<dbReference type="GO" id="GO:0004519">
    <property type="term" value="F:endonuclease activity"/>
    <property type="evidence" value="ECO:0007669"/>
    <property type="project" value="UniProtKB-UniRule"/>
</dbReference>
<comment type="cofactor">
    <cofactor evidence="1 10">
        <name>Mg(2+)</name>
        <dbReference type="ChEBI" id="CHEBI:18420"/>
    </cofactor>
</comment>
<protein>
    <recommendedName>
        <fullName evidence="10">Endonuclease</fullName>
        <ecNumber evidence="10">3.1.30.-</ecNumber>
    </recommendedName>
</protein>
<dbReference type="PROSITE" id="PS01070">
    <property type="entry name" value="NUCLEASE_NON_SPEC"/>
    <property type="match status" value="1"/>
</dbReference>
<evidence type="ECO:0000313" key="14">
    <source>
        <dbReference type="Proteomes" id="UP000199073"/>
    </source>
</evidence>
<dbReference type="GO" id="GO:0016787">
    <property type="term" value="F:hydrolase activity"/>
    <property type="evidence" value="ECO:0007669"/>
    <property type="project" value="UniProtKB-KW"/>
</dbReference>
<evidence type="ECO:0000256" key="7">
    <source>
        <dbReference type="ARBA" id="ARBA00022842"/>
    </source>
</evidence>
<dbReference type="Gene3D" id="3.40.570.10">
    <property type="entry name" value="Extracellular Endonuclease, subunit A"/>
    <property type="match status" value="1"/>
</dbReference>
<evidence type="ECO:0000256" key="3">
    <source>
        <dbReference type="ARBA" id="ARBA00022722"/>
    </source>
</evidence>
<accession>A0A1H0W0L6</accession>
<name>A0A1H0W0L6_9BACT</name>
<feature type="binding site" evidence="9">
    <location>
        <position position="134"/>
    </location>
    <ligand>
        <name>Mg(2+)</name>
        <dbReference type="ChEBI" id="CHEBI:18420"/>
        <note>catalytic</note>
    </ligand>
</feature>
<dbReference type="InterPro" id="IPR001604">
    <property type="entry name" value="Endo_G_ENPP1-like_dom"/>
</dbReference>